<dbReference type="AlphaFoldDB" id="A0A0D8B5G0"/>
<evidence type="ECO:0000256" key="1">
    <source>
        <dbReference type="SAM" id="MobiDB-lite"/>
    </source>
</evidence>
<dbReference type="EMBL" id="JYFN01000124">
    <property type="protein sequence ID" value="KJE19330.1"/>
    <property type="molecule type" value="Genomic_DNA"/>
</dbReference>
<proteinExistence type="predicted"/>
<evidence type="ECO:0000313" key="3">
    <source>
        <dbReference type="Proteomes" id="UP000032545"/>
    </source>
</evidence>
<organism evidence="2 3">
    <name type="scientific">Frankia torreyi</name>
    <dbReference type="NCBI Taxonomy" id="1856"/>
    <lineage>
        <taxon>Bacteria</taxon>
        <taxon>Bacillati</taxon>
        <taxon>Actinomycetota</taxon>
        <taxon>Actinomycetes</taxon>
        <taxon>Frankiales</taxon>
        <taxon>Frankiaceae</taxon>
        <taxon>Frankia</taxon>
    </lineage>
</organism>
<keyword evidence="3" id="KW-1185">Reference proteome</keyword>
<feature type="region of interest" description="Disordered" evidence="1">
    <location>
        <begin position="1"/>
        <end position="20"/>
    </location>
</feature>
<evidence type="ECO:0000313" key="2">
    <source>
        <dbReference type="EMBL" id="KJE19330.1"/>
    </source>
</evidence>
<dbReference type="Proteomes" id="UP000032545">
    <property type="component" value="Unassembled WGS sequence"/>
</dbReference>
<dbReference type="PATRIC" id="fig|1502723.3.peg.1228"/>
<comment type="caution">
    <text evidence="2">The sequence shown here is derived from an EMBL/GenBank/DDBJ whole genome shotgun (WGS) entry which is preliminary data.</text>
</comment>
<reference evidence="2 3" key="2">
    <citation type="journal article" date="2016" name="Genome Announc.">
        <title>Permanent Draft Genome Sequences for Two Variants of Frankia sp. Strain CpI1, the First Frankia Strain Isolated from Root Nodules of Comptonia peregrina.</title>
        <authorList>
            <person name="Oshone R."/>
            <person name="Hurst S.G.IV."/>
            <person name="Abebe-Akele F."/>
            <person name="Simpson S."/>
            <person name="Morris K."/>
            <person name="Thomas W.K."/>
            <person name="Tisa L.S."/>
        </authorList>
    </citation>
    <scope>NUCLEOTIDE SEQUENCE [LARGE SCALE GENOMIC DNA]</scope>
    <source>
        <strain evidence="3">CpI1-S</strain>
    </source>
</reference>
<sequence length="143" mass="15536">MFGLWEDAPGQARKPSSHISPSLSFPSTAAADMAFAAIHPEVGRIDATLPDLGCGLTWESVHKVRPRVALGCPECGYGVHAKLSPFKLRYFAHDPGRPADCAWLNESLEHHLLKLELATALLRSGEAGHASGLDDRWSDLIRN</sequence>
<name>A0A0D8B5G0_9ACTN</name>
<protein>
    <submittedName>
        <fullName evidence="2">Uncharacterized protein</fullName>
    </submittedName>
</protein>
<dbReference type="RefSeq" id="WP_044888757.1">
    <property type="nucleotide sequence ID" value="NZ_JYFN01000124.1"/>
</dbReference>
<accession>A0A0D8B5G0</accession>
<reference evidence="3" key="1">
    <citation type="submission" date="2015-02" db="EMBL/GenBank/DDBJ databases">
        <title>Draft Genome of Frankia sp. CpI1-S.</title>
        <authorList>
            <person name="Oshone R.T."/>
            <person name="Ngom M."/>
            <person name="Ghodhbane-Gtari F."/>
            <person name="Gtari M."/>
            <person name="Morris K."/>
            <person name="Thomas K."/>
            <person name="Sen A."/>
            <person name="Tisa L.S."/>
        </authorList>
    </citation>
    <scope>NUCLEOTIDE SEQUENCE [LARGE SCALE GENOMIC DNA]</scope>
    <source>
        <strain evidence="3">CpI1-S</strain>
    </source>
</reference>
<dbReference type="OrthoDB" id="4916564at2"/>
<gene>
    <name evidence="2" type="ORF">FF36_06392</name>
</gene>